<dbReference type="Proteomes" id="UP000054324">
    <property type="component" value="Unassembled WGS sequence"/>
</dbReference>
<evidence type="ECO:0000256" key="1">
    <source>
        <dbReference type="SAM" id="MobiDB-lite"/>
    </source>
</evidence>
<name>A0A075AC18_OPIVI</name>
<keyword evidence="3" id="KW-1185">Reference proteome</keyword>
<evidence type="ECO:0000313" key="2">
    <source>
        <dbReference type="EMBL" id="KER25224.1"/>
    </source>
</evidence>
<evidence type="ECO:0000313" key="3">
    <source>
        <dbReference type="Proteomes" id="UP000054324"/>
    </source>
</evidence>
<dbReference type="EMBL" id="KL596783">
    <property type="protein sequence ID" value="KER25224.1"/>
    <property type="molecule type" value="Genomic_DNA"/>
</dbReference>
<feature type="region of interest" description="Disordered" evidence="1">
    <location>
        <begin position="1"/>
        <end position="34"/>
    </location>
</feature>
<organism evidence="2 3">
    <name type="scientific">Opisthorchis viverrini</name>
    <name type="common">Southeast Asian liver fluke</name>
    <dbReference type="NCBI Taxonomy" id="6198"/>
    <lineage>
        <taxon>Eukaryota</taxon>
        <taxon>Metazoa</taxon>
        <taxon>Spiralia</taxon>
        <taxon>Lophotrochozoa</taxon>
        <taxon>Platyhelminthes</taxon>
        <taxon>Trematoda</taxon>
        <taxon>Digenea</taxon>
        <taxon>Opisthorchiida</taxon>
        <taxon>Opisthorchiata</taxon>
        <taxon>Opisthorchiidae</taxon>
        <taxon>Opisthorchis</taxon>
    </lineage>
</organism>
<dbReference type="KEGG" id="ovi:T265_07266"/>
<proteinExistence type="predicted"/>
<reference evidence="2 3" key="1">
    <citation type="submission" date="2013-11" db="EMBL/GenBank/DDBJ databases">
        <title>Opisthorchis viverrini - life in the bile duct.</title>
        <authorList>
            <person name="Young N.D."/>
            <person name="Nagarajan N."/>
            <person name="Lin S.J."/>
            <person name="Korhonen P.K."/>
            <person name="Jex A.R."/>
            <person name="Hall R.S."/>
            <person name="Safavi-Hemami H."/>
            <person name="Kaewkong W."/>
            <person name="Bertrand D."/>
            <person name="Gao S."/>
            <person name="Seet Q."/>
            <person name="Wongkham S."/>
            <person name="Teh B.T."/>
            <person name="Wongkham C."/>
            <person name="Intapan P.M."/>
            <person name="Maleewong W."/>
            <person name="Yang X."/>
            <person name="Hu M."/>
            <person name="Wang Z."/>
            <person name="Hofmann A."/>
            <person name="Sternberg P.W."/>
            <person name="Tan P."/>
            <person name="Wang J."/>
            <person name="Gasser R.B."/>
        </authorList>
    </citation>
    <scope>NUCLEOTIDE SEQUENCE [LARGE SCALE GENOMIC DNA]</scope>
</reference>
<dbReference type="RefSeq" id="XP_009171008.1">
    <property type="nucleotide sequence ID" value="XM_009172744.1"/>
</dbReference>
<dbReference type="GeneID" id="20321445"/>
<gene>
    <name evidence="2" type="ORF">T265_07266</name>
</gene>
<accession>A0A075AC18</accession>
<sequence length="132" mass="14368">MPPKGSTRARIVPGCPSLDRGSRETEVGFDGPTIRSVNPRSNNLIHLAHPPSGAPCIRQLVSLSSPYHEIYPYLPNFAHISVRLAVMPPEGRTRAGILPGCPNLARSSREAEVGFESRTFRLALLPLSYLAI</sequence>
<dbReference type="AlphaFoldDB" id="A0A075AC18"/>
<protein>
    <submittedName>
        <fullName evidence="2">Uncharacterized protein</fullName>
    </submittedName>
</protein>
<dbReference type="CTD" id="20321445"/>